<reference evidence="2 4" key="3">
    <citation type="submission" date="2017-05" db="EMBL/GenBank/DDBJ databases">
        <title>The Genome Sequence of Candida krusei Ckrusei653.</title>
        <authorList>
            <person name="Cuomo C."/>
            <person name="Forche A."/>
            <person name="Young S."/>
            <person name="Abouelleil A."/>
            <person name="Cao P."/>
            <person name="Chapman S."/>
            <person name="Cusick C."/>
            <person name="Shea T."/>
            <person name="Nusbaum C."/>
            <person name="Birren B."/>
        </authorList>
    </citation>
    <scope>NUCLEOTIDE SEQUENCE [LARGE SCALE GENOMIC DNA]</scope>
    <source>
        <strain evidence="2 4">Ckrusei653</strain>
    </source>
</reference>
<gene>
    <name evidence="1" type="ORF">BOH78_4842</name>
    <name evidence="2" type="ORF">CAS74_004978</name>
</gene>
<proteinExistence type="predicted"/>
<reference evidence="3" key="1">
    <citation type="journal article" date="2017" name="Genome Announc.">
        <title>Genome sequences of Cyberlindnera fabianii 65, Pichia kudriavzevii 129, and Saccharomyces cerevisiae 131 isolated from fermented masau fruits in Zimbabwe.</title>
        <authorList>
            <person name="van Rijswijck I.M.H."/>
            <person name="Derks M.F.L."/>
            <person name="Abee T."/>
            <person name="de Ridder D."/>
            <person name="Smid E.J."/>
        </authorList>
    </citation>
    <scope>NUCLEOTIDE SEQUENCE [LARGE SCALE GENOMIC DNA]</scope>
    <source>
        <strain evidence="3">129</strain>
    </source>
</reference>
<comment type="caution">
    <text evidence="1">The sequence shown here is derived from an EMBL/GenBank/DDBJ whole genome shotgun (WGS) entry which is preliminary data.</text>
</comment>
<sequence length="107" mass="12898">MSVEDGSIQRLQYYTRTRVFKHRLSTLAGAKFLDRDFEKDFSSRARSFRNLHHGEWKGKLMETNYIKSIFNCKKDFEDCKRNRYVDYGNDTRRNFIRKHKGSYTIGN</sequence>
<dbReference type="EMBL" id="NHMM01000010">
    <property type="protein sequence ID" value="OUT19861.1"/>
    <property type="molecule type" value="Genomic_DNA"/>
</dbReference>
<name>A0A1V2LG18_PICKU</name>
<evidence type="ECO:0000313" key="1">
    <source>
        <dbReference type="EMBL" id="ONH70981.1"/>
    </source>
</evidence>
<organism evidence="1 3">
    <name type="scientific">Pichia kudriavzevii</name>
    <name type="common">Yeast</name>
    <name type="synonym">Issatchenkia orientalis</name>
    <dbReference type="NCBI Taxonomy" id="4909"/>
    <lineage>
        <taxon>Eukaryota</taxon>
        <taxon>Fungi</taxon>
        <taxon>Dikarya</taxon>
        <taxon>Ascomycota</taxon>
        <taxon>Saccharomycotina</taxon>
        <taxon>Pichiomycetes</taxon>
        <taxon>Pichiales</taxon>
        <taxon>Pichiaceae</taxon>
        <taxon>Pichia</taxon>
    </lineage>
</organism>
<reference evidence="1" key="2">
    <citation type="submission" date="2017-01" db="EMBL/GenBank/DDBJ databases">
        <authorList>
            <person name="Mah S.A."/>
            <person name="Swanson W.J."/>
            <person name="Moy G.W."/>
            <person name="Vacquier V.D."/>
        </authorList>
    </citation>
    <scope>NUCLEOTIDE SEQUENCE [LARGE SCALE GENOMIC DNA]</scope>
    <source>
        <strain evidence="1">129</strain>
    </source>
</reference>
<dbReference type="Proteomes" id="UP000189274">
    <property type="component" value="Unassembled WGS sequence"/>
</dbReference>
<dbReference type="EMBL" id="MQVM01000046">
    <property type="protein sequence ID" value="ONH70981.1"/>
    <property type="molecule type" value="Genomic_DNA"/>
</dbReference>
<accession>A0A1V2LG18</accession>
<evidence type="ECO:0000313" key="3">
    <source>
        <dbReference type="Proteomes" id="UP000189274"/>
    </source>
</evidence>
<dbReference type="AlphaFoldDB" id="A0A1V2LG18"/>
<evidence type="ECO:0000313" key="4">
    <source>
        <dbReference type="Proteomes" id="UP000195871"/>
    </source>
</evidence>
<dbReference type="Proteomes" id="UP000195871">
    <property type="component" value="Unassembled WGS sequence"/>
</dbReference>
<protein>
    <submittedName>
        <fullName evidence="1">Uncharacterized protein</fullName>
    </submittedName>
</protein>
<evidence type="ECO:0000313" key="2">
    <source>
        <dbReference type="EMBL" id="OUT19861.1"/>
    </source>
</evidence>